<dbReference type="EMBL" id="CP001649">
    <property type="protein sequence ID" value="ACS81649.1"/>
    <property type="molecule type" value="Genomic_DNA"/>
</dbReference>
<dbReference type="InterPro" id="IPR014729">
    <property type="entry name" value="Rossmann-like_a/b/a_fold"/>
</dbReference>
<evidence type="ECO:0000256" key="7">
    <source>
        <dbReference type="ARBA" id="ARBA00048741"/>
    </source>
</evidence>
<sequence>MCGIAGFIDLNRSSDAKRLERIARKMGDAQNMRGPDGSGQWSDPEWGVGLDHRRLAIIDLTEEGVQPMHSKSGRYVTVYNGEIYNYRDLRAELEQSEGFPGWRGHSDTEVMLEAVEQWGFEEALKRFSGMFAIAIWDRKEHYLLLARDRMGEKPLYYSMQGGNFLFGSELKALMGYKKYFNREVDRDSLAAYLRYCYVPGPRTIFKDTFSLMPGTWTCLRPDGELTEPRPYWSLLDCAREAENKIFTAPDEAIVDTLEDLLLKVIEREMISDVPLGAFLSGGVDSSLIVALMQQCALAPVKTFTIGFDDEAYNEAKDAKAVAKHIGTEHTELYVSPQDALDIIPQIPQIWDQPFSDSSQIPTHLVSRMTREHVTVSLSGDGGDELFAGYNRHVRGCSLWHKLENVPAPLRKIGARMISNISPQSWNKVFKMYGPFLPPALQMRLPGQKLHKLADVMGASSASDYYRDLTSIWLNPEAVVRNATEFRGPFQQPNSQPPQDNLTAWMQFMDAANYMVDDILTKVDRAAMGISLETRAPFLDHEIVEFSQRLPMHLRINNGQGKHILREILYKYVPQEMIERPKMGFGVPIDSWLRGPLRGWAEELLAPDRLDREGYFNTGHVRLAWNEHMTGIKDNQYKIWSVLMFQSWCEKWEIR</sequence>
<evidence type="ECO:0000256" key="9">
    <source>
        <dbReference type="PIRSR" id="PIRSR001589-2"/>
    </source>
</evidence>
<keyword evidence="13" id="KW-1185">Reference proteome</keyword>
<evidence type="ECO:0000256" key="3">
    <source>
        <dbReference type="ARBA" id="ARBA00012737"/>
    </source>
</evidence>
<dbReference type="Pfam" id="PF00733">
    <property type="entry name" value="Asn_synthase"/>
    <property type="match status" value="1"/>
</dbReference>
<dbReference type="InterPro" id="IPR001962">
    <property type="entry name" value="Asn_synthase"/>
</dbReference>
<dbReference type="KEGG" id="dsa:Desal_3603"/>
<protein>
    <recommendedName>
        <fullName evidence="3">asparagine synthase (glutamine-hydrolyzing)</fullName>
        <ecNumber evidence="3">6.3.5.4</ecNumber>
    </recommendedName>
</protein>
<keyword evidence="5 9" id="KW-0067">ATP-binding</keyword>
<dbReference type="SUPFAM" id="SSF52402">
    <property type="entry name" value="Adenine nucleotide alpha hydrolases-like"/>
    <property type="match status" value="1"/>
</dbReference>
<evidence type="ECO:0000256" key="4">
    <source>
        <dbReference type="ARBA" id="ARBA00022741"/>
    </source>
</evidence>
<dbReference type="Gene3D" id="3.60.20.10">
    <property type="entry name" value="Glutamine Phosphoribosylpyrophosphate, subunit 1, domain 1"/>
    <property type="match status" value="1"/>
</dbReference>
<dbReference type="Pfam" id="PF13522">
    <property type="entry name" value="GATase_6"/>
    <property type="match status" value="1"/>
</dbReference>
<dbReference type="InterPro" id="IPR051786">
    <property type="entry name" value="ASN_synthetase/amidase"/>
</dbReference>
<feature type="domain" description="Glutamine amidotransferase type-2" evidence="11">
    <location>
        <begin position="2"/>
        <end position="222"/>
    </location>
</feature>
<feature type="active site" description="For GATase activity" evidence="8">
    <location>
        <position position="2"/>
    </location>
</feature>
<accession>C6BTG8</accession>
<dbReference type="EC" id="6.3.5.4" evidence="3"/>
<evidence type="ECO:0000256" key="10">
    <source>
        <dbReference type="PIRSR" id="PIRSR001589-3"/>
    </source>
</evidence>
<dbReference type="GO" id="GO:0004066">
    <property type="term" value="F:asparagine synthase (glutamine-hydrolyzing) activity"/>
    <property type="evidence" value="ECO:0007669"/>
    <property type="project" value="UniProtKB-EC"/>
</dbReference>
<dbReference type="GO" id="GO:0006529">
    <property type="term" value="P:asparagine biosynthetic process"/>
    <property type="evidence" value="ECO:0007669"/>
    <property type="project" value="UniProtKB-KW"/>
</dbReference>
<feature type="binding site" evidence="9">
    <location>
        <begin position="378"/>
        <end position="379"/>
    </location>
    <ligand>
        <name>ATP</name>
        <dbReference type="ChEBI" id="CHEBI:30616"/>
    </ligand>
</feature>
<dbReference type="GO" id="GO:0005829">
    <property type="term" value="C:cytosol"/>
    <property type="evidence" value="ECO:0007669"/>
    <property type="project" value="TreeGrafter"/>
</dbReference>
<gene>
    <name evidence="12" type="ordered locus">Desal_3603</name>
</gene>
<dbReference type="CDD" id="cd01991">
    <property type="entry name" value="Asn_synthase_B_C"/>
    <property type="match status" value="1"/>
</dbReference>
<keyword evidence="8" id="KW-0061">Asparagine biosynthesis</keyword>
<evidence type="ECO:0000256" key="6">
    <source>
        <dbReference type="ARBA" id="ARBA00022962"/>
    </source>
</evidence>
<dbReference type="GO" id="GO:0005524">
    <property type="term" value="F:ATP binding"/>
    <property type="evidence" value="ECO:0007669"/>
    <property type="project" value="UniProtKB-KW"/>
</dbReference>
<dbReference type="Proteomes" id="UP000002601">
    <property type="component" value="Chromosome"/>
</dbReference>
<evidence type="ECO:0000256" key="5">
    <source>
        <dbReference type="ARBA" id="ARBA00022840"/>
    </source>
</evidence>
<dbReference type="PIRSF" id="PIRSF001589">
    <property type="entry name" value="Asn_synthetase_glu-h"/>
    <property type="match status" value="1"/>
</dbReference>
<dbReference type="InterPro" id="IPR033738">
    <property type="entry name" value="AsnB_N"/>
</dbReference>
<keyword evidence="8" id="KW-0028">Amino-acid biosynthesis</keyword>
<dbReference type="PANTHER" id="PTHR43284:SF1">
    <property type="entry name" value="ASPARAGINE SYNTHETASE"/>
    <property type="match status" value="1"/>
</dbReference>
<dbReference type="InterPro" id="IPR006426">
    <property type="entry name" value="Asn_synth_AEB"/>
</dbReference>
<evidence type="ECO:0000313" key="13">
    <source>
        <dbReference type="Proteomes" id="UP000002601"/>
    </source>
</evidence>
<evidence type="ECO:0000259" key="11">
    <source>
        <dbReference type="PROSITE" id="PS51278"/>
    </source>
</evidence>
<dbReference type="OrthoDB" id="9763290at2"/>
<name>C6BTG8_MARSD</name>
<keyword evidence="4 9" id="KW-0547">Nucleotide-binding</keyword>
<comment type="pathway">
    <text evidence="1">Amino-acid biosynthesis; L-asparagine biosynthesis; L-asparagine from L-aspartate (L-Gln route): step 1/1.</text>
</comment>
<evidence type="ECO:0000256" key="8">
    <source>
        <dbReference type="PIRSR" id="PIRSR001589-1"/>
    </source>
</evidence>
<dbReference type="PROSITE" id="PS51278">
    <property type="entry name" value="GATASE_TYPE_2"/>
    <property type="match status" value="1"/>
</dbReference>
<dbReference type="SUPFAM" id="SSF56235">
    <property type="entry name" value="N-terminal nucleophile aminohydrolases (Ntn hydrolases)"/>
    <property type="match status" value="1"/>
</dbReference>
<keyword evidence="12" id="KW-0436">Ligase</keyword>
<evidence type="ECO:0000256" key="1">
    <source>
        <dbReference type="ARBA" id="ARBA00005187"/>
    </source>
</evidence>
<feature type="binding site" evidence="9">
    <location>
        <position position="107"/>
    </location>
    <ligand>
        <name>L-glutamine</name>
        <dbReference type="ChEBI" id="CHEBI:58359"/>
    </ligand>
</feature>
<feature type="site" description="Important for beta-aspartyl-AMP intermediate formation" evidence="10">
    <location>
        <position position="380"/>
    </location>
</feature>
<dbReference type="AlphaFoldDB" id="C6BTG8"/>
<dbReference type="InterPro" id="IPR029055">
    <property type="entry name" value="Ntn_hydrolases_N"/>
</dbReference>
<comment type="catalytic activity">
    <reaction evidence="7">
        <text>L-aspartate + L-glutamine + ATP + H2O = L-asparagine + L-glutamate + AMP + diphosphate + H(+)</text>
        <dbReference type="Rhea" id="RHEA:12228"/>
        <dbReference type="ChEBI" id="CHEBI:15377"/>
        <dbReference type="ChEBI" id="CHEBI:15378"/>
        <dbReference type="ChEBI" id="CHEBI:29985"/>
        <dbReference type="ChEBI" id="CHEBI:29991"/>
        <dbReference type="ChEBI" id="CHEBI:30616"/>
        <dbReference type="ChEBI" id="CHEBI:33019"/>
        <dbReference type="ChEBI" id="CHEBI:58048"/>
        <dbReference type="ChEBI" id="CHEBI:58359"/>
        <dbReference type="ChEBI" id="CHEBI:456215"/>
        <dbReference type="EC" id="6.3.5.4"/>
    </reaction>
</comment>
<reference evidence="12 13" key="1">
    <citation type="submission" date="2009-06" db="EMBL/GenBank/DDBJ databases">
        <title>Complete sequence of Desulfovibrio salexigens DSM 2638.</title>
        <authorList>
            <consortium name="US DOE Joint Genome Institute"/>
            <person name="Lucas S."/>
            <person name="Copeland A."/>
            <person name="Lapidus A."/>
            <person name="Glavina del Rio T."/>
            <person name="Tice H."/>
            <person name="Bruce D."/>
            <person name="Goodwin L."/>
            <person name="Pitluck S."/>
            <person name="Munk A.C."/>
            <person name="Brettin T."/>
            <person name="Detter J.C."/>
            <person name="Han C."/>
            <person name="Tapia R."/>
            <person name="Larimer F."/>
            <person name="Land M."/>
            <person name="Hauser L."/>
            <person name="Kyrpides N."/>
            <person name="Anderson I."/>
            <person name="Wall J.D."/>
            <person name="Arkin A.P."/>
            <person name="Dehal P."/>
            <person name="Chivian D."/>
            <person name="Giles B."/>
            <person name="Hazen T.C."/>
        </authorList>
    </citation>
    <scope>NUCLEOTIDE SEQUENCE [LARGE SCALE GENOMIC DNA]</scope>
    <source>
        <strain evidence="13">ATCC 14822 / DSM 2638 / NCIMB 8403 / VKM B-1763</strain>
    </source>
</reference>
<dbReference type="Gene3D" id="3.40.50.620">
    <property type="entry name" value="HUPs"/>
    <property type="match status" value="1"/>
</dbReference>
<dbReference type="NCBIfam" id="TIGR01536">
    <property type="entry name" value="asn_synth_AEB"/>
    <property type="match status" value="1"/>
</dbReference>
<comment type="similarity">
    <text evidence="2">Belongs to the asparagine synthetase family.</text>
</comment>
<organism evidence="12 13">
    <name type="scientific">Maridesulfovibrio salexigens (strain ATCC 14822 / DSM 2638 / NCIMB 8403 / VKM B-1763)</name>
    <name type="common">Desulfovibrio salexigens</name>
    <dbReference type="NCBI Taxonomy" id="526222"/>
    <lineage>
        <taxon>Bacteria</taxon>
        <taxon>Pseudomonadati</taxon>
        <taxon>Thermodesulfobacteriota</taxon>
        <taxon>Desulfovibrionia</taxon>
        <taxon>Desulfovibrionales</taxon>
        <taxon>Desulfovibrionaceae</taxon>
        <taxon>Maridesulfovibrio</taxon>
    </lineage>
</organism>
<dbReference type="PANTHER" id="PTHR43284">
    <property type="entry name" value="ASPARAGINE SYNTHETASE (GLUTAMINE-HYDROLYZING)"/>
    <property type="match status" value="1"/>
</dbReference>
<dbReference type="STRING" id="526222.Desal_3603"/>
<keyword evidence="6 8" id="KW-0315">Glutamine amidotransferase</keyword>
<evidence type="ECO:0000313" key="12">
    <source>
        <dbReference type="EMBL" id="ACS81649.1"/>
    </source>
</evidence>
<dbReference type="CDD" id="cd00712">
    <property type="entry name" value="AsnB"/>
    <property type="match status" value="1"/>
</dbReference>
<dbReference type="RefSeq" id="WP_015853465.1">
    <property type="nucleotide sequence ID" value="NC_012881.1"/>
</dbReference>
<evidence type="ECO:0000256" key="2">
    <source>
        <dbReference type="ARBA" id="ARBA00005752"/>
    </source>
</evidence>
<dbReference type="HOGENOM" id="CLU_014658_3_1_7"/>
<dbReference type="eggNOG" id="COG0367">
    <property type="taxonomic scope" value="Bacteria"/>
</dbReference>
<feature type="binding site" evidence="9">
    <location>
        <position position="305"/>
    </location>
    <ligand>
        <name>ATP</name>
        <dbReference type="ChEBI" id="CHEBI:30616"/>
    </ligand>
</feature>
<proteinExistence type="inferred from homology"/>
<dbReference type="InterPro" id="IPR017932">
    <property type="entry name" value="GATase_2_dom"/>
</dbReference>